<keyword evidence="2" id="KW-0812">Transmembrane</keyword>
<gene>
    <name evidence="3" type="ORF">GCM10007940_14230</name>
</gene>
<evidence type="ECO:0008006" key="5">
    <source>
        <dbReference type="Google" id="ProtNLM"/>
    </source>
</evidence>
<evidence type="ECO:0000256" key="2">
    <source>
        <dbReference type="SAM" id="Phobius"/>
    </source>
</evidence>
<feature type="compositionally biased region" description="Pro residues" evidence="1">
    <location>
        <begin position="440"/>
        <end position="462"/>
    </location>
</feature>
<comment type="caution">
    <text evidence="3">The sequence shown here is derived from an EMBL/GenBank/DDBJ whole genome shotgun (WGS) entry which is preliminary data.</text>
</comment>
<keyword evidence="2" id="KW-1133">Transmembrane helix</keyword>
<feature type="transmembrane region" description="Helical" evidence="2">
    <location>
        <begin position="258"/>
        <end position="278"/>
    </location>
</feature>
<dbReference type="Proteomes" id="UP001156666">
    <property type="component" value="Unassembled WGS sequence"/>
</dbReference>
<dbReference type="EMBL" id="BSOH01000007">
    <property type="protein sequence ID" value="GLR16808.1"/>
    <property type="molecule type" value="Genomic_DNA"/>
</dbReference>
<evidence type="ECO:0000313" key="4">
    <source>
        <dbReference type="Proteomes" id="UP001156666"/>
    </source>
</evidence>
<dbReference type="PANTHER" id="PTHR11202">
    <property type="entry name" value="SPROUTY-RELATED, EVH1 DOMAIN-CONTAINING PROTEIN FAMILY MEMBER"/>
    <property type="match status" value="1"/>
</dbReference>
<sequence>MMLYLLKSSAVLFVLILFYKVFLEKEKAFVFNRVYLLSALAISLISPFITYAVSIEWAEFILPEQTLAYGYNDVFTEKNLGTNISSLKINWSIALFVLYSLGFIGMFIKFNKNLYNLINRCKKAKFEKINSYKIVTEGKNSIPFSFFHYIFLPKYAAPEILEHEKRHADAYHSIDVLISELLLIVFWFNPLFYWHKRLITQNHEYYADAYSKNRDLKKYKLLIFNQIYKNKANTLASGFDYSIIKKRMMMLQKSRSGPLLWAKKLMVLPLFALLSFIACEKTYAQVNKDSKSTITAKSTSNLIVEVDGKTNSNVQFYYNNMDQPISPANMHTLLKKISLMDMDQLSFRVNGKMLEGKSLPEIIYTEEKKELFMRKLKAPQGLLKIKTEAHANGKKYRGIKLDDGNNMSTWYTGESIPPPPPPPMAPMAPKAATKAEKSTLPPPPPPPKAPETAKAPPPPPSAPTAVNAPSELPPPPPPPRAPETLDELNKLIKHVESELANHKSGAHKLTEKEVKWNKQLLQKLYNKKKDFK</sequence>
<feature type="compositionally biased region" description="Pro residues" evidence="1">
    <location>
        <begin position="471"/>
        <end position="481"/>
    </location>
</feature>
<keyword evidence="4" id="KW-1185">Reference proteome</keyword>
<feature type="transmembrane region" description="Helical" evidence="2">
    <location>
        <begin position="34"/>
        <end position="53"/>
    </location>
</feature>
<evidence type="ECO:0000256" key="1">
    <source>
        <dbReference type="SAM" id="MobiDB-lite"/>
    </source>
</evidence>
<keyword evidence="2" id="KW-0472">Membrane</keyword>
<dbReference type="AlphaFoldDB" id="A0AA37SLS1"/>
<dbReference type="RefSeq" id="WP_235291008.1">
    <property type="nucleotide sequence ID" value="NZ_BSOH01000007.1"/>
</dbReference>
<dbReference type="PANTHER" id="PTHR11202:SF22">
    <property type="entry name" value="PROTEIN ENABLED"/>
    <property type="match status" value="1"/>
</dbReference>
<feature type="region of interest" description="Disordered" evidence="1">
    <location>
        <begin position="410"/>
        <end position="486"/>
    </location>
</feature>
<proteinExistence type="predicted"/>
<feature type="transmembrane region" description="Helical" evidence="2">
    <location>
        <begin position="171"/>
        <end position="194"/>
    </location>
</feature>
<accession>A0AA37SLS1</accession>
<protein>
    <recommendedName>
        <fullName evidence="5">Peptidase M56 domain-containing protein</fullName>
    </recommendedName>
</protein>
<feature type="transmembrane region" description="Helical" evidence="2">
    <location>
        <begin position="131"/>
        <end position="151"/>
    </location>
</feature>
<feature type="transmembrane region" description="Helical" evidence="2">
    <location>
        <begin position="6"/>
        <end position="22"/>
    </location>
</feature>
<evidence type="ECO:0000313" key="3">
    <source>
        <dbReference type="EMBL" id="GLR16808.1"/>
    </source>
</evidence>
<organism evidence="3 4">
    <name type="scientific">Portibacter lacus</name>
    <dbReference type="NCBI Taxonomy" id="1099794"/>
    <lineage>
        <taxon>Bacteria</taxon>
        <taxon>Pseudomonadati</taxon>
        <taxon>Bacteroidota</taxon>
        <taxon>Saprospiria</taxon>
        <taxon>Saprospirales</taxon>
        <taxon>Haliscomenobacteraceae</taxon>
        <taxon>Portibacter</taxon>
    </lineage>
</organism>
<reference evidence="3" key="1">
    <citation type="journal article" date="2014" name="Int. J. Syst. Evol. Microbiol.">
        <title>Complete genome sequence of Corynebacterium casei LMG S-19264T (=DSM 44701T), isolated from a smear-ripened cheese.</title>
        <authorList>
            <consortium name="US DOE Joint Genome Institute (JGI-PGF)"/>
            <person name="Walter F."/>
            <person name="Albersmeier A."/>
            <person name="Kalinowski J."/>
            <person name="Ruckert C."/>
        </authorList>
    </citation>
    <scope>NUCLEOTIDE SEQUENCE</scope>
    <source>
        <strain evidence="3">NBRC 108769</strain>
    </source>
</reference>
<feature type="transmembrane region" description="Helical" evidence="2">
    <location>
        <begin position="89"/>
        <end position="110"/>
    </location>
</feature>
<name>A0AA37SLS1_9BACT</name>
<reference evidence="3" key="2">
    <citation type="submission" date="2023-01" db="EMBL/GenBank/DDBJ databases">
        <title>Draft genome sequence of Portibacter lacus strain NBRC 108769.</title>
        <authorList>
            <person name="Sun Q."/>
            <person name="Mori K."/>
        </authorList>
    </citation>
    <scope>NUCLEOTIDE SEQUENCE</scope>
    <source>
        <strain evidence="3">NBRC 108769</strain>
    </source>
</reference>
<feature type="compositionally biased region" description="Pro residues" evidence="1">
    <location>
        <begin position="416"/>
        <end position="426"/>
    </location>
</feature>